<dbReference type="EMBL" id="LNIX01000018">
    <property type="protein sequence ID" value="OXA44990.1"/>
    <property type="molecule type" value="Genomic_DNA"/>
</dbReference>
<comment type="caution">
    <text evidence="2">The sequence shown here is derived from an EMBL/GenBank/DDBJ whole genome shotgun (WGS) entry which is preliminary data.</text>
</comment>
<organism evidence="2 3">
    <name type="scientific">Folsomia candida</name>
    <name type="common">Springtail</name>
    <dbReference type="NCBI Taxonomy" id="158441"/>
    <lineage>
        <taxon>Eukaryota</taxon>
        <taxon>Metazoa</taxon>
        <taxon>Ecdysozoa</taxon>
        <taxon>Arthropoda</taxon>
        <taxon>Hexapoda</taxon>
        <taxon>Collembola</taxon>
        <taxon>Entomobryomorpha</taxon>
        <taxon>Isotomoidea</taxon>
        <taxon>Isotomidae</taxon>
        <taxon>Proisotominae</taxon>
        <taxon>Folsomia</taxon>
    </lineage>
</organism>
<name>A0A226DIN3_FOLCA</name>
<keyword evidence="3" id="KW-1185">Reference proteome</keyword>
<evidence type="ECO:0000259" key="1">
    <source>
        <dbReference type="PROSITE" id="PS50006"/>
    </source>
</evidence>
<evidence type="ECO:0000313" key="2">
    <source>
        <dbReference type="EMBL" id="OXA44990.1"/>
    </source>
</evidence>
<reference evidence="2 3" key="1">
    <citation type="submission" date="2015-12" db="EMBL/GenBank/DDBJ databases">
        <title>The genome of Folsomia candida.</title>
        <authorList>
            <person name="Faddeeva A."/>
            <person name="Derks M.F."/>
            <person name="Anvar Y."/>
            <person name="Smit S."/>
            <person name="Van Straalen N."/>
            <person name="Roelofs D."/>
        </authorList>
    </citation>
    <scope>NUCLEOTIDE SEQUENCE [LARGE SCALE GENOMIC DNA]</scope>
    <source>
        <strain evidence="2 3">VU population</strain>
        <tissue evidence="2">Whole body</tissue>
    </source>
</reference>
<sequence length="411" mass="48105">MEEKFDTIKKNRTCDGALFILRATSGRGAGIPFRRGLEWQREAVILDNAGQKYTIGSGQNLDSFDAEKYGQFLIFRDKSGIADEHCQIKCDANGKFWLHRFGSETVYLNGKLLQDYPVGLKFGNTFCFSQICSRFWASFLHPFVKTKGGRRLLYRNDQLDREYVFLFDRLELDKRANRKLVNASKLICEKVNNQSSSTNNHLIFKNYIILTNIFEHVVNTKISWDQKDLLNCRLVSKSWNDSVRLILQKNFAKKFRIIIDDLVCNPNYLADQLQYKIHRMKELKFDAMNIRILQMEDNTNANNVKKAVLKFNQDFSSFINHPDFHPLKVLTMKIDYFTPNCILLTKFSHSLEEIDIQIKIRWIKDEIFPNKSGFPEDLVFPKLKKLTLDFRKREGDDFEKLSESKSLAKLL</sequence>
<proteinExistence type="predicted"/>
<dbReference type="AlphaFoldDB" id="A0A226DIN3"/>
<protein>
    <recommendedName>
        <fullName evidence="1">FHA domain-containing protein</fullName>
    </recommendedName>
</protein>
<evidence type="ECO:0000313" key="3">
    <source>
        <dbReference type="Proteomes" id="UP000198287"/>
    </source>
</evidence>
<dbReference type="CDD" id="cd09917">
    <property type="entry name" value="F-box_SF"/>
    <property type="match status" value="1"/>
</dbReference>
<dbReference type="PROSITE" id="PS50006">
    <property type="entry name" value="FHA_DOMAIN"/>
    <property type="match status" value="1"/>
</dbReference>
<dbReference type="Proteomes" id="UP000198287">
    <property type="component" value="Unassembled WGS sequence"/>
</dbReference>
<dbReference type="InterPro" id="IPR008984">
    <property type="entry name" value="SMAD_FHA_dom_sf"/>
</dbReference>
<dbReference type="InterPro" id="IPR000253">
    <property type="entry name" value="FHA_dom"/>
</dbReference>
<gene>
    <name evidence="2" type="ORF">Fcan01_20027</name>
</gene>
<feature type="domain" description="FHA" evidence="1">
    <location>
        <begin position="55"/>
        <end position="113"/>
    </location>
</feature>
<accession>A0A226DIN3</accession>
<dbReference type="Pfam" id="PF00498">
    <property type="entry name" value="FHA"/>
    <property type="match status" value="1"/>
</dbReference>
<dbReference type="SUPFAM" id="SSF49879">
    <property type="entry name" value="SMAD/FHA domain"/>
    <property type="match status" value="1"/>
</dbReference>